<evidence type="ECO:0000259" key="7">
    <source>
        <dbReference type="PROSITE" id="PS50207"/>
    </source>
</evidence>
<evidence type="ECO:0000256" key="5">
    <source>
        <dbReference type="RuleBase" id="RU003971"/>
    </source>
</evidence>
<feature type="domain" description="Caspase family p10" evidence="7">
    <location>
        <begin position="326"/>
        <end position="414"/>
    </location>
</feature>
<evidence type="ECO:0000259" key="8">
    <source>
        <dbReference type="PROSITE" id="PS50208"/>
    </source>
</evidence>
<dbReference type="InterPro" id="IPR029030">
    <property type="entry name" value="Caspase-like_dom_sf"/>
</dbReference>
<feature type="region of interest" description="Disordered" evidence="6">
    <location>
        <begin position="1"/>
        <end position="96"/>
    </location>
</feature>
<dbReference type="GO" id="GO:0006508">
    <property type="term" value="P:proteolysis"/>
    <property type="evidence" value="ECO:0007669"/>
    <property type="project" value="UniProtKB-KW"/>
</dbReference>
<dbReference type="InterPro" id="IPR002138">
    <property type="entry name" value="Pept_C14_p10"/>
</dbReference>
<dbReference type="PRINTS" id="PR00376">
    <property type="entry name" value="IL1BCENZYME"/>
</dbReference>
<evidence type="ECO:0000256" key="4">
    <source>
        <dbReference type="ARBA" id="ARBA00022801"/>
    </source>
</evidence>
<evidence type="ECO:0000256" key="6">
    <source>
        <dbReference type="SAM" id="MobiDB-lite"/>
    </source>
</evidence>
<dbReference type="GO" id="GO:0004197">
    <property type="term" value="F:cysteine-type endopeptidase activity"/>
    <property type="evidence" value="ECO:0007669"/>
    <property type="project" value="InterPro"/>
</dbReference>
<name>A0A6G1SEH3_9ACAR</name>
<feature type="compositionally biased region" description="Polar residues" evidence="6">
    <location>
        <begin position="74"/>
        <end position="84"/>
    </location>
</feature>
<comment type="similarity">
    <text evidence="1 5">Belongs to the peptidase C14A family.</text>
</comment>
<protein>
    <submittedName>
        <fullName evidence="9">Caspase-2</fullName>
    </submittedName>
</protein>
<evidence type="ECO:0000256" key="2">
    <source>
        <dbReference type="ARBA" id="ARBA00022670"/>
    </source>
</evidence>
<dbReference type="PANTHER" id="PTHR47901">
    <property type="entry name" value="CASPASE RECRUITMENT DOMAIN-CONTAINING PROTEIN 18"/>
    <property type="match status" value="1"/>
</dbReference>
<feature type="compositionally biased region" description="Polar residues" evidence="6">
    <location>
        <begin position="50"/>
        <end position="66"/>
    </location>
</feature>
<keyword evidence="2" id="KW-0645">Protease</keyword>
<dbReference type="InterPro" id="IPR015917">
    <property type="entry name" value="Pept_C14A"/>
</dbReference>
<evidence type="ECO:0000256" key="3">
    <source>
        <dbReference type="ARBA" id="ARBA00022703"/>
    </source>
</evidence>
<dbReference type="PROSITE" id="PS01122">
    <property type="entry name" value="CASPASE_CYS"/>
    <property type="match status" value="1"/>
</dbReference>
<dbReference type="InterPro" id="IPR011600">
    <property type="entry name" value="Pept_C14_caspase"/>
</dbReference>
<feature type="compositionally biased region" description="Low complexity" evidence="6">
    <location>
        <begin position="11"/>
        <end position="20"/>
    </location>
</feature>
<dbReference type="EMBL" id="GGYP01004123">
    <property type="protein sequence ID" value="MDE48894.1"/>
    <property type="molecule type" value="Transcribed_RNA"/>
</dbReference>
<sequence length="418" mass="46293">MDERDKGFIPSNSSNNNNNSRKTETSRSIWSKLMDKFGKSPPGQYPLGMTSGSPGLSNSQSESSSPVICWHPYAQQSPHGSRASSPHHCLPSFSSASSESDEFSSDSLIVDPNLILDSSVMTAIAREGPNMMSVKTATDLHNDPEYDYKMTARPRGNCLIVNNINFEDDIFPTRKGSDEDANRFDQIFKQLGFQTIMTRNLTADQMRDKFKELSEACKPEHDALFVFILSHGSEHGIYGTDGLEVCLESEIISCFDNRNCKAMIGKPKVFVIQACRGRAKDCGGDGDATDSIAWVPAVSSQAVSTSSQENRVPTSWLPSNIPTDGKRRKHPIRTDMLLIFSCLAGFVSVRNETAGSWLGVALAYFIMTQAHERDLLRILNLVTSDIIQRESSNGHIQSIELKLLGWTKNLYFNPGIYL</sequence>
<dbReference type="InterPro" id="IPR002398">
    <property type="entry name" value="Pept_C14"/>
</dbReference>
<evidence type="ECO:0000256" key="1">
    <source>
        <dbReference type="ARBA" id="ARBA00010134"/>
    </source>
</evidence>
<feature type="domain" description="Caspase family p20" evidence="8">
    <location>
        <begin position="154"/>
        <end position="279"/>
    </location>
</feature>
<reference evidence="9" key="1">
    <citation type="submission" date="2018-10" db="EMBL/GenBank/DDBJ databases">
        <title>Transcriptome assembly of Aceria tosichella (Wheat curl mite) Type 2.</title>
        <authorList>
            <person name="Scully E.D."/>
            <person name="Geib S.M."/>
            <person name="Palmer N.A."/>
            <person name="Gupta A.K."/>
            <person name="Sarath G."/>
            <person name="Tatineni S."/>
        </authorList>
    </citation>
    <scope>NUCLEOTIDE SEQUENCE</scope>
    <source>
        <strain evidence="9">LincolnNE</strain>
    </source>
</reference>
<evidence type="ECO:0000313" key="9">
    <source>
        <dbReference type="EMBL" id="MDE48894.1"/>
    </source>
</evidence>
<dbReference type="SMART" id="SM00115">
    <property type="entry name" value="CASc"/>
    <property type="match status" value="1"/>
</dbReference>
<keyword evidence="4" id="KW-0378">Hydrolase</keyword>
<keyword evidence="3" id="KW-0053">Apoptosis</keyword>
<organism evidence="9">
    <name type="scientific">Aceria tosichella</name>
    <name type="common">wheat curl mite</name>
    <dbReference type="NCBI Taxonomy" id="561515"/>
    <lineage>
        <taxon>Eukaryota</taxon>
        <taxon>Metazoa</taxon>
        <taxon>Ecdysozoa</taxon>
        <taxon>Arthropoda</taxon>
        <taxon>Chelicerata</taxon>
        <taxon>Arachnida</taxon>
        <taxon>Acari</taxon>
        <taxon>Acariformes</taxon>
        <taxon>Trombidiformes</taxon>
        <taxon>Prostigmata</taxon>
        <taxon>Eupodina</taxon>
        <taxon>Eriophyoidea</taxon>
        <taxon>Eriophyidae</taxon>
        <taxon>Eriophyinae</taxon>
        <taxon>Aceriini</taxon>
        <taxon>Aceria</taxon>
    </lineage>
</organism>
<dbReference type="InterPro" id="IPR001309">
    <property type="entry name" value="Pept_C14_p20"/>
</dbReference>
<dbReference type="InterPro" id="IPR033139">
    <property type="entry name" value="Caspase_cys_AS"/>
</dbReference>
<dbReference type="AlphaFoldDB" id="A0A6G1SEH3"/>
<dbReference type="GO" id="GO:0006915">
    <property type="term" value="P:apoptotic process"/>
    <property type="evidence" value="ECO:0007669"/>
    <property type="project" value="UniProtKB-KW"/>
</dbReference>
<dbReference type="Pfam" id="PF00656">
    <property type="entry name" value="Peptidase_C14"/>
    <property type="match status" value="1"/>
</dbReference>
<accession>A0A6G1SEH3</accession>
<dbReference type="PROSITE" id="PS50207">
    <property type="entry name" value="CASPASE_P10"/>
    <property type="match status" value="1"/>
</dbReference>
<dbReference type="SUPFAM" id="SSF52129">
    <property type="entry name" value="Caspase-like"/>
    <property type="match status" value="1"/>
</dbReference>
<dbReference type="PANTHER" id="PTHR47901:SF8">
    <property type="entry name" value="CASPASE-3"/>
    <property type="match status" value="1"/>
</dbReference>
<dbReference type="PROSITE" id="PS50208">
    <property type="entry name" value="CASPASE_P20"/>
    <property type="match status" value="1"/>
</dbReference>
<dbReference type="Gene3D" id="3.40.50.1460">
    <property type="match status" value="1"/>
</dbReference>
<gene>
    <name evidence="9" type="primary">CASP2</name>
    <name evidence="9" type="ORF">g.7723</name>
</gene>
<proteinExistence type="inferred from homology"/>